<feature type="transmembrane region" description="Helical" evidence="3">
    <location>
        <begin position="127"/>
        <end position="144"/>
    </location>
</feature>
<dbReference type="GO" id="GO:0051726">
    <property type="term" value="P:regulation of cell cycle"/>
    <property type="evidence" value="ECO:0007669"/>
    <property type="project" value="TreeGrafter"/>
</dbReference>
<feature type="region of interest" description="Disordered" evidence="2">
    <location>
        <begin position="946"/>
        <end position="1018"/>
    </location>
</feature>
<evidence type="ECO:0000313" key="5">
    <source>
        <dbReference type="Proteomes" id="UP000261640"/>
    </source>
</evidence>
<keyword evidence="3" id="KW-1133">Transmembrane helix</keyword>
<feature type="compositionally biased region" description="Low complexity" evidence="2">
    <location>
        <begin position="328"/>
        <end position="344"/>
    </location>
</feature>
<feature type="compositionally biased region" description="Polar residues" evidence="2">
    <location>
        <begin position="954"/>
        <end position="989"/>
    </location>
</feature>
<keyword evidence="1" id="KW-0175">Coiled coil</keyword>
<keyword evidence="3" id="KW-0812">Transmembrane</keyword>
<evidence type="ECO:0000256" key="1">
    <source>
        <dbReference type="SAM" id="Coils"/>
    </source>
</evidence>
<feature type="coiled-coil region" evidence="1">
    <location>
        <begin position="765"/>
        <end position="799"/>
    </location>
</feature>
<feature type="compositionally biased region" description="Basic and acidic residues" evidence="2">
    <location>
        <begin position="427"/>
        <end position="436"/>
    </location>
</feature>
<feature type="compositionally biased region" description="Polar residues" evidence="2">
    <location>
        <begin position="357"/>
        <end position="375"/>
    </location>
</feature>
<feature type="compositionally biased region" description="Polar residues" evidence="2">
    <location>
        <begin position="503"/>
        <end position="520"/>
    </location>
</feature>
<reference evidence="4" key="2">
    <citation type="submission" date="2025-09" db="UniProtKB">
        <authorList>
            <consortium name="Ensembl"/>
        </authorList>
    </citation>
    <scope>IDENTIFICATION</scope>
</reference>
<feature type="region of interest" description="Disordered" evidence="2">
    <location>
        <begin position="479"/>
        <end position="534"/>
    </location>
</feature>
<protein>
    <submittedName>
        <fullName evidence="4">TSC complex subunit 1b</fullName>
    </submittedName>
</protein>
<keyword evidence="5" id="KW-1185">Reference proteome</keyword>
<dbReference type="AlphaFoldDB" id="A0A7N8XLU7"/>
<reference evidence="4" key="1">
    <citation type="submission" date="2025-08" db="UniProtKB">
        <authorList>
            <consortium name="Ensembl"/>
        </authorList>
    </citation>
    <scope>IDENTIFICATION</scope>
</reference>
<dbReference type="Ensembl" id="ENSMAMT00000069823.1">
    <property type="protein sequence ID" value="ENSMAMP00000052251.1"/>
    <property type="gene ID" value="ENSMAMG00000003117.2"/>
</dbReference>
<evidence type="ECO:0000256" key="3">
    <source>
        <dbReference type="SAM" id="Phobius"/>
    </source>
</evidence>
<sequence length="1100" mass="123066">MAREQPNVGDLLPLLETSDLHQLEEIRGLINEQLSTERGSMLLNGLVDYYLETNSAQAIHILSSVREPHDKHLLDKMNECMTKQVCRLPTLTLLGHVIRKQPSWIHKIARYPLLHSLLKCLKTDTDVVVLITGVLVLITLLPMIPQAGKQHLWEYFDIFSRLASWNLKNPGHVSEVYLIHLHASVYSLFHRLYGMYPCNFVSYLRSHYSMKENMKTFEEVVKPMLEHVRIHPELVTGTKDHELDPTRWKKYEIHDIVIECAKVSLDPKEASCEEGYATMPENFYPQIHLRPQDCTSSPFTDLHSSHGSSSSTPFSTPRQPLPPPLSLPPFSGSQSSYRSPQSDPLWSPSSLCGMATPPSSRGMSPNLELSHSASHLPTGGKGTPASSTPATSSPPPTLSDDFPIISLPTNTERRQGDSSKPALVRQDPVKETERSAEITSNRGWSPAITEELLKITEDKQELSVLRGFDFSFYRTTETLTGGQAQPKSLSTTQLGGPARDTHNVVSTPDKSENTANTSGVGSERGAGGDSRSSAISLEQSWSFQSGFTPIDHHLHQSPCIPDDEVGKFGMFSPSPCSKTPAPVPYESFFDLALPRAASLFVGQKTFEAVHKADGEEEGVVGASPLEVLDRLVQQGSDAHDKVLKRLPLPSKSADWTHFGGSAPLDELHTLRSQLLLLHNQLLYERYKREQHAVRNRRLLRRIINATALEEQNNAMKDQLNLQSVDILSLRESLQVEQQRYRQLWDDRETVVTRLHSQIRQLQQGRDDYYTKNQELQIKLQECQKRMDELEAELQRANNKVCHTGHLLNQMTVKLSNSESTQQQMSFLNKQLLLLGEAHKLSMQELQHAGADNTKEAQMLQVSYGKEVETLRQSLLVQGQKLEAAQQRVAELETHLSKKEHLIVEQKKFLEDVKCQAKAELQASDSRYQAQRRITQLLQTELLKTHVEGMDSRPPQESSRDNGSILSPGQTKGSNSSKSTANSVNGSQDLTPPLLVEPSLSCPHANPLTPLPPSDAPLTVGSYPSAKSFLGMRARELFRNKSESQCDEEQPPPRLAGLAHDLKTELCVEPPCTGYIVPIGPNIFVRGCIFSYFIKEARMKV</sequence>
<evidence type="ECO:0000256" key="2">
    <source>
        <dbReference type="SAM" id="MobiDB-lite"/>
    </source>
</evidence>
<evidence type="ECO:0000313" key="4">
    <source>
        <dbReference type="Ensembl" id="ENSMAMP00000052251.1"/>
    </source>
</evidence>
<dbReference type="GO" id="GO:0032007">
    <property type="term" value="P:negative regulation of TOR signaling"/>
    <property type="evidence" value="ECO:0007669"/>
    <property type="project" value="TreeGrafter"/>
</dbReference>
<dbReference type="GO" id="GO:0033596">
    <property type="term" value="C:TSC1-TSC2 complex"/>
    <property type="evidence" value="ECO:0007669"/>
    <property type="project" value="TreeGrafter"/>
</dbReference>
<dbReference type="Pfam" id="PF04388">
    <property type="entry name" value="Hamartin"/>
    <property type="match status" value="1"/>
</dbReference>
<dbReference type="PANTHER" id="PTHR15154">
    <property type="entry name" value="HAMARTIN"/>
    <property type="match status" value="1"/>
</dbReference>
<dbReference type="GO" id="GO:0008285">
    <property type="term" value="P:negative regulation of cell population proliferation"/>
    <property type="evidence" value="ECO:0007669"/>
    <property type="project" value="TreeGrafter"/>
</dbReference>
<keyword evidence="3" id="KW-0472">Membrane</keyword>
<dbReference type="InterPro" id="IPR007483">
    <property type="entry name" value="Hamartin"/>
</dbReference>
<organism evidence="4 5">
    <name type="scientific">Mastacembelus armatus</name>
    <name type="common">zig-zag eel</name>
    <dbReference type="NCBI Taxonomy" id="205130"/>
    <lineage>
        <taxon>Eukaryota</taxon>
        <taxon>Metazoa</taxon>
        <taxon>Chordata</taxon>
        <taxon>Craniata</taxon>
        <taxon>Vertebrata</taxon>
        <taxon>Euteleostomi</taxon>
        <taxon>Actinopterygii</taxon>
        <taxon>Neopterygii</taxon>
        <taxon>Teleostei</taxon>
        <taxon>Neoteleostei</taxon>
        <taxon>Acanthomorphata</taxon>
        <taxon>Anabantaria</taxon>
        <taxon>Synbranchiformes</taxon>
        <taxon>Mastacembelidae</taxon>
        <taxon>Mastacembelus</taxon>
    </lineage>
</organism>
<proteinExistence type="predicted"/>
<feature type="compositionally biased region" description="Low complexity" evidence="2">
    <location>
        <begin position="305"/>
        <end position="318"/>
    </location>
</feature>
<dbReference type="PANTHER" id="PTHR15154:SF2">
    <property type="entry name" value="HAMARTIN"/>
    <property type="match status" value="1"/>
</dbReference>
<feature type="compositionally biased region" description="Polar residues" evidence="2">
    <location>
        <begin position="479"/>
        <end position="494"/>
    </location>
</feature>
<dbReference type="Proteomes" id="UP000261640">
    <property type="component" value="Unplaced"/>
</dbReference>
<dbReference type="GeneTree" id="ENSGT00390000014148"/>
<accession>A0A7N8XLU7</accession>
<name>A0A7N8XLU7_9TELE</name>
<feature type="region of interest" description="Disordered" evidence="2">
    <location>
        <begin position="295"/>
        <end position="442"/>
    </location>
</feature>